<dbReference type="AlphaFoldDB" id="F5ZAQ6"/>
<organism evidence="2 3">
    <name type="scientific">Alteromonas naphthalenivorans</name>
    <dbReference type="NCBI Taxonomy" id="715451"/>
    <lineage>
        <taxon>Bacteria</taxon>
        <taxon>Pseudomonadati</taxon>
        <taxon>Pseudomonadota</taxon>
        <taxon>Gammaproteobacteria</taxon>
        <taxon>Alteromonadales</taxon>
        <taxon>Alteromonadaceae</taxon>
        <taxon>Alteromonas/Salinimonas group</taxon>
        <taxon>Alteromonas</taxon>
    </lineage>
</organism>
<dbReference type="SUPFAM" id="SSF51556">
    <property type="entry name" value="Metallo-dependent hydrolases"/>
    <property type="match status" value="1"/>
</dbReference>
<gene>
    <name evidence="2" type="ordered locus">ambt_03170</name>
</gene>
<dbReference type="PROSITE" id="PS51365">
    <property type="entry name" value="RENAL_DIPEPTIDASE_2"/>
    <property type="match status" value="1"/>
</dbReference>
<reference evidence="2 3" key="1">
    <citation type="journal article" date="2011" name="J. Bacteriol.">
        <title>Complete genome sequence of the polycyclic aromatic hydrocarbon-degrading bacterium Alteromonas sp. strain SN2.</title>
        <authorList>
            <person name="Jin H.M."/>
            <person name="Jeong H."/>
            <person name="Moon E.J."/>
            <person name="Math R.K."/>
            <person name="Lee K."/>
            <person name="Kim H.J."/>
            <person name="Jeon C.O."/>
            <person name="Oh T.K."/>
            <person name="Kim J.F."/>
        </authorList>
    </citation>
    <scope>NUCLEOTIDE SEQUENCE [LARGE SCALE GENOMIC DNA]</scope>
    <source>
        <strain evidence="3">JCM 17741 / KACC 18427 / KCTC 11700BP / SN2</strain>
    </source>
</reference>
<dbReference type="GO" id="GO:0006508">
    <property type="term" value="P:proteolysis"/>
    <property type="evidence" value="ECO:0007669"/>
    <property type="project" value="InterPro"/>
</dbReference>
<keyword evidence="3" id="KW-1185">Reference proteome</keyword>
<feature type="signal peptide" evidence="1">
    <location>
        <begin position="1"/>
        <end position="36"/>
    </location>
</feature>
<proteinExistence type="predicted"/>
<dbReference type="PANTHER" id="PTHR10443:SF12">
    <property type="entry name" value="DIPEPTIDASE"/>
    <property type="match status" value="1"/>
</dbReference>
<dbReference type="InterPro" id="IPR008257">
    <property type="entry name" value="Pept_M19"/>
</dbReference>
<dbReference type="PANTHER" id="PTHR10443">
    <property type="entry name" value="MICROSOMAL DIPEPTIDASE"/>
    <property type="match status" value="1"/>
</dbReference>
<dbReference type="Proteomes" id="UP000000683">
    <property type="component" value="Chromosome"/>
</dbReference>
<feature type="chain" id="PRO_5003336051" evidence="1">
    <location>
        <begin position="37"/>
        <end position="423"/>
    </location>
</feature>
<dbReference type="Pfam" id="PF01244">
    <property type="entry name" value="Peptidase_M19"/>
    <property type="match status" value="1"/>
</dbReference>
<dbReference type="MEROPS" id="M19.012"/>
<sequence>MTTKTNTKLYQLNKAMIGVVVALGLGTAMASSVTQAADNVSLEEAEAIQRKLVTLDTHLDTPAHLVRPGFDIMERHTYGHDFSQVDVPRMQEGALDGGFWVLYTPQGPLTTEGYQQSRDTALLRALAVRTMVTEHPETFALALEPDDASEIKKAGKHIVYMSMENSYPLGTDMSLLETFYKFGLRMAGPVHFKNNQLGDSSTDPEGVKWGGLSPLGETFVSEANRLGIVLDGSHAHDETVKDMIKLSKTPIILSHTGVKAIYDHPRNIDDDLLKQLAESGGVIQMNAYSDYLTALPENPERKEAYKGLMAMVKQGADHESLLEKRREIEHEHPAVKASFDVYMKHFLHALEIVGPKHVGIGADWDGGGGVDDMMDVVNLPMITQRLLEEGYTKEDLADIWSGNALRVLQQAQDYAASLKTASK</sequence>
<dbReference type="InterPro" id="IPR032466">
    <property type="entry name" value="Metal_Hydrolase"/>
</dbReference>
<evidence type="ECO:0000313" key="2">
    <source>
        <dbReference type="EMBL" id="AEF02186.1"/>
    </source>
</evidence>
<dbReference type="EMBL" id="CP002339">
    <property type="protein sequence ID" value="AEF02186.1"/>
    <property type="molecule type" value="Genomic_DNA"/>
</dbReference>
<dbReference type="GO" id="GO:0070573">
    <property type="term" value="F:metallodipeptidase activity"/>
    <property type="evidence" value="ECO:0007669"/>
    <property type="project" value="InterPro"/>
</dbReference>
<name>F5ZAQ6_ALTNA</name>
<evidence type="ECO:0000313" key="3">
    <source>
        <dbReference type="Proteomes" id="UP000000683"/>
    </source>
</evidence>
<protein>
    <submittedName>
        <fullName evidence="2">Peptidase M19, renal dipeptidase</fullName>
    </submittedName>
</protein>
<dbReference type="HOGENOM" id="CLU_031404_5_0_6"/>
<dbReference type="eggNOG" id="COG2355">
    <property type="taxonomic scope" value="Bacteria"/>
</dbReference>
<dbReference type="Gene3D" id="1.10.287.650">
    <property type="entry name" value="L27 domain"/>
    <property type="match status" value="1"/>
</dbReference>
<dbReference type="RefSeq" id="WP_013783128.1">
    <property type="nucleotide sequence ID" value="NC_015554.1"/>
</dbReference>
<accession>F5ZAQ6</accession>
<dbReference type="CDD" id="cd01301">
    <property type="entry name" value="rDP_like"/>
    <property type="match status" value="1"/>
</dbReference>
<evidence type="ECO:0000256" key="1">
    <source>
        <dbReference type="SAM" id="SignalP"/>
    </source>
</evidence>
<dbReference type="KEGG" id="alt:ambt_03170"/>
<dbReference type="Gene3D" id="3.20.20.140">
    <property type="entry name" value="Metal-dependent hydrolases"/>
    <property type="match status" value="1"/>
</dbReference>
<keyword evidence="1" id="KW-0732">Signal</keyword>